<proteinExistence type="predicted"/>
<evidence type="ECO:0000313" key="1">
    <source>
        <dbReference type="EMBL" id="KAF2150056.1"/>
    </source>
</evidence>
<dbReference type="AlphaFoldDB" id="A0A9P4MJR0"/>
<reference evidence="1" key="1">
    <citation type="journal article" date="2020" name="Stud. Mycol.">
        <title>101 Dothideomycetes genomes: a test case for predicting lifestyles and emergence of pathogens.</title>
        <authorList>
            <person name="Haridas S."/>
            <person name="Albert R."/>
            <person name="Binder M."/>
            <person name="Bloem J."/>
            <person name="Labutti K."/>
            <person name="Salamov A."/>
            <person name="Andreopoulos B."/>
            <person name="Baker S."/>
            <person name="Barry K."/>
            <person name="Bills G."/>
            <person name="Bluhm B."/>
            <person name="Cannon C."/>
            <person name="Castanera R."/>
            <person name="Culley D."/>
            <person name="Daum C."/>
            <person name="Ezra D."/>
            <person name="Gonzalez J."/>
            <person name="Henrissat B."/>
            <person name="Kuo A."/>
            <person name="Liang C."/>
            <person name="Lipzen A."/>
            <person name="Lutzoni F."/>
            <person name="Magnuson J."/>
            <person name="Mondo S."/>
            <person name="Nolan M."/>
            <person name="Ohm R."/>
            <person name="Pangilinan J."/>
            <person name="Park H.-J."/>
            <person name="Ramirez L."/>
            <person name="Alfaro M."/>
            <person name="Sun H."/>
            <person name="Tritt A."/>
            <person name="Yoshinaga Y."/>
            <person name="Zwiers L.-H."/>
            <person name="Turgeon B."/>
            <person name="Goodwin S."/>
            <person name="Spatafora J."/>
            <person name="Crous P."/>
            <person name="Grigoriev I."/>
        </authorList>
    </citation>
    <scope>NUCLEOTIDE SEQUENCE</scope>
    <source>
        <strain evidence="1">CBS 260.36</strain>
    </source>
</reference>
<keyword evidence="2" id="KW-1185">Reference proteome</keyword>
<dbReference type="EMBL" id="ML996090">
    <property type="protein sequence ID" value="KAF2150056.1"/>
    <property type="molecule type" value="Genomic_DNA"/>
</dbReference>
<gene>
    <name evidence="1" type="ORF">K461DRAFT_300476</name>
</gene>
<comment type="caution">
    <text evidence="1">The sequence shown here is derived from an EMBL/GenBank/DDBJ whole genome shotgun (WGS) entry which is preliminary data.</text>
</comment>
<evidence type="ECO:0008006" key="3">
    <source>
        <dbReference type="Google" id="ProtNLM"/>
    </source>
</evidence>
<dbReference type="Proteomes" id="UP000799439">
    <property type="component" value="Unassembled WGS sequence"/>
</dbReference>
<name>A0A9P4MJR0_9PEZI</name>
<organism evidence="1 2">
    <name type="scientific">Myriangium duriaei CBS 260.36</name>
    <dbReference type="NCBI Taxonomy" id="1168546"/>
    <lineage>
        <taxon>Eukaryota</taxon>
        <taxon>Fungi</taxon>
        <taxon>Dikarya</taxon>
        <taxon>Ascomycota</taxon>
        <taxon>Pezizomycotina</taxon>
        <taxon>Dothideomycetes</taxon>
        <taxon>Dothideomycetidae</taxon>
        <taxon>Myriangiales</taxon>
        <taxon>Myriangiaceae</taxon>
        <taxon>Myriangium</taxon>
    </lineage>
</organism>
<sequence>MAAIYDLKAEISEDAMMPPEEYTVGETIVMAADGDIFLYGMAQTCCFENLPQPTPQDAAFVKRYLVSSTVLREVSPFFEAAFSERWKCKISKSVLQAIVLSDEWEELEMLLRACHDRADFLQHGHETRLWETDTMVLRLHGICDKYACHDLFKEWLSQTSFAHLSMSNLGQLLSFAIQYDDGALFQRLTKHLAYGSDEPLASALSNAAGIGDILIHVQSERFEAEKSLADLVKGLAGYRHCIGCHFGPHRREVRTLLEKIHYSSSVDEAHTLVHFFVAEAHCRKPGSKLCYRFENKRREFLWRLDSNWVRDFKGLCLSCAKEDKYNKWTCEHEEIVYDSQTEDTQATEVQW</sequence>
<dbReference type="Gene3D" id="3.30.710.10">
    <property type="entry name" value="Potassium Channel Kv1.1, Chain A"/>
    <property type="match status" value="1"/>
</dbReference>
<dbReference type="InterPro" id="IPR011333">
    <property type="entry name" value="SKP1/BTB/POZ_sf"/>
</dbReference>
<accession>A0A9P4MJR0</accession>
<protein>
    <recommendedName>
        <fullName evidence="3">BTB domain-containing protein</fullName>
    </recommendedName>
</protein>
<evidence type="ECO:0000313" key="2">
    <source>
        <dbReference type="Proteomes" id="UP000799439"/>
    </source>
</evidence>